<dbReference type="eggNOG" id="COG2852">
    <property type="taxonomic scope" value="Bacteria"/>
</dbReference>
<dbReference type="AlphaFoldDB" id="I0LD50"/>
<evidence type="ECO:0000256" key="1">
    <source>
        <dbReference type="SAM" id="MobiDB-lite"/>
    </source>
</evidence>
<sequence length="436" mass="45511">MPPRPYRPDALTWQIFRGSDAVRAGLISEHQLRNSAWVRLRHDVYADARLDRDHALACRAALLRLPPGVVIGGPSAAYLHGIEHAAAFTDDVHVLVPRRLRVGAQRGLRVHVNAFTPLTARTPNTAHPAGTTSPDAAGRAGTTRPGTAGPAGTTRPGTAGPAGTTRPGTAGPAGTTRPGTAGPADTTRPGTAGPADTTRPGTAGPAGTTSTARAAGPGQPTNAGAAPRSAGPLPRHGAAAVASGHGLMTAPAPTLIAGAGGSIPRSDPGRAAWETAVWLDPIRAVAIVDSLLGRGLTDRDELAGIAARNANMPGGRRAQWVFDLADAGAQSPPESQLRVRLVLGGLPRPSVQHPVRLPNGVVLHPDLAWPEFRVAVEYDGQWHADADQLHRDRRRLNLLVGAGWLVLHVTSRRLHAEFPAVLREVRAALVARGWRR</sequence>
<dbReference type="InterPro" id="IPR011335">
    <property type="entry name" value="Restrct_endonuc-II-like"/>
</dbReference>
<reference evidence="3" key="1">
    <citation type="journal article" date="2012" name="J. Bacteriol.">
        <title>Genome Sequence of Micromonospora lupini Lupac 08, Isolated from Root Nodules of Lupinus angustifolius.</title>
        <authorList>
            <person name="Alonso-Vega P."/>
            <person name="Normand P."/>
            <person name="Bacigalupe R."/>
            <person name="Pujic P."/>
            <person name="Lajus A."/>
            <person name="Vallenet D."/>
            <person name="Carro L."/>
            <person name="Coll P."/>
            <person name="Trujillo M.E."/>
        </authorList>
    </citation>
    <scope>NUCLEOTIDE SEQUENCE [LARGE SCALE GENOMIC DNA]</scope>
    <source>
        <strain evidence="3">Lupac 08</strain>
    </source>
</reference>
<feature type="region of interest" description="Disordered" evidence="1">
    <location>
        <begin position="119"/>
        <end position="241"/>
    </location>
</feature>
<comment type="caution">
    <text evidence="2">The sequence shown here is derived from an EMBL/GenBank/DDBJ whole genome shotgun (WGS) entry which is preliminary data.</text>
</comment>
<dbReference type="Gene3D" id="3.40.960.10">
    <property type="entry name" value="VSR Endonuclease"/>
    <property type="match status" value="1"/>
</dbReference>
<feature type="compositionally biased region" description="Low complexity" evidence="1">
    <location>
        <begin position="136"/>
        <end position="218"/>
    </location>
</feature>
<accession>I0LD50</accession>
<organism evidence="2 3">
    <name type="scientific">Micromonospora lupini str. Lupac 08</name>
    <dbReference type="NCBI Taxonomy" id="1150864"/>
    <lineage>
        <taxon>Bacteria</taxon>
        <taxon>Bacillati</taxon>
        <taxon>Actinomycetota</taxon>
        <taxon>Actinomycetes</taxon>
        <taxon>Micromonosporales</taxon>
        <taxon>Micromonosporaceae</taxon>
        <taxon>Micromonospora</taxon>
    </lineage>
</organism>
<dbReference type="Proteomes" id="UP000003448">
    <property type="component" value="Unassembled WGS sequence"/>
</dbReference>
<feature type="compositionally biased region" description="Polar residues" evidence="1">
    <location>
        <begin position="119"/>
        <end position="134"/>
    </location>
</feature>
<dbReference type="STRING" id="1150864.MILUP08_46647"/>
<dbReference type="SUPFAM" id="SSF52980">
    <property type="entry name" value="Restriction endonuclease-like"/>
    <property type="match status" value="1"/>
</dbReference>
<keyword evidence="3" id="KW-1185">Reference proteome</keyword>
<proteinExistence type="predicted"/>
<protein>
    <recommendedName>
        <fullName evidence="4">DUF559 domain-containing protein</fullName>
    </recommendedName>
</protein>
<evidence type="ECO:0008006" key="4">
    <source>
        <dbReference type="Google" id="ProtNLM"/>
    </source>
</evidence>
<evidence type="ECO:0000313" key="3">
    <source>
        <dbReference type="Proteomes" id="UP000003448"/>
    </source>
</evidence>
<dbReference type="EMBL" id="CAIE01000044">
    <property type="protein sequence ID" value="CCH21747.1"/>
    <property type="molecule type" value="Genomic_DNA"/>
</dbReference>
<name>I0LD50_9ACTN</name>
<evidence type="ECO:0000313" key="2">
    <source>
        <dbReference type="EMBL" id="CCH21747.1"/>
    </source>
</evidence>
<gene>
    <name evidence="2" type="ORF">MILUP08_46647</name>
</gene>